<dbReference type="Proteomes" id="UP000234951">
    <property type="component" value="Unassembled WGS sequence"/>
</dbReference>
<reference evidence="3 5" key="1">
    <citation type="submission" date="2017-11" db="EMBL/GenBank/DDBJ databases">
        <title>Comparitive Functional Genomics of Dry Heat Resistant strains isolated from the Viking Spacecraft.</title>
        <authorList>
            <person name="Seuylemezian A."/>
            <person name="Cooper K."/>
            <person name="Vaishampayan P."/>
        </authorList>
    </citation>
    <scope>NUCLEOTIDE SEQUENCE [LARGE SCALE GENOMIC DNA]</scope>
    <source>
        <strain evidence="3 5">M4.6</strain>
    </source>
</reference>
<dbReference type="AlphaFoldDB" id="A0A2N5GH63"/>
<reference evidence="4 6" key="2">
    <citation type="submission" date="2017-12" db="EMBL/GenBank/DDBJ databases">
        <title>Comparative Functional Genomics of Dry Heat Resistant strains isolated from the Viking Spacecraft.</title>
        <authorList>
            <person name="Seuylemezian A."/>
            <person name="Cooper K."/>
            <person name="Vaishampayan P."/>
        </authorList>
    </citation>
    <scope>NUCLEOTIDE SEQUENCE [LARGE SCALE GENOMIC DNA]</scope>
    <source>
        <strain evidence="4 6">ATCC 29669</strain>
    </source>
</reference>
<dbReference type="InterPro" id="IPR013096">
    <property type="entry name" value="Cupin_2"/>
</dbReference>
<dbReference type="InterPro" id="IPR047121">
    <property type="entry name" value="YjiB-like"/>
</dbReference>
<evidence type="ECO:0000313" key="4">
    <source>
        <dbReference type="EMBL" id="PLR91633.1"/>
    </source>
</evidence>
<organism evidence="3 5">
    <name type="scientific">Bacillus canaveralius</name>
    <dbReference type="NCBI Taxonomy" id="1403243"/>
    <lineage>
        <taxon>Bacteria</taxon>
        <taxon>Bacillati</taxon>
        <taxon>Bacillota</taxon>
        <taxon>Bacilli</taxon>
        <taxon>Bacillales</taxon>
        <taxon>Bacillaceae</taxon>
        <taxon>Bacillus</taxon>
    </lineage>
</organism>
<evidence type="ECO:0000259" key="2">
    <source>
        <dbReference type="Pfam" id="PF07883"/>
    </source>
</evidence>
<dbReference type="SUPFAM" id="SSF51182">
    <property type="entry name" value="RmlC-like cupins"/>
    <property type="match status" value="1"/>
</dbReference>
<dbReference type="EMBL" id="PGVD01000065">
    <property type="protein sequence ID" value="PLR91633.1"/>
    <property type="molecule type" value="Genomic_DNA"/>
</dbReference>
<dbReference type="InterPro" id="IPR011051">
    <property type="entry name" value="RmlC_Cupin_sf"/>
</dbReference>
<dbReference type="OrthoDB" id="9791759at2"/>
<evidence type="ECO:0000256" key="1">
    <source>
        <dbReference type="SAM" id="MobiDB-lite"/>
    </source>
</evidence>
<dbReference type="PANTHER" id="PTHR36448:SF2">
    <property type="entry name" value="CUPIN TYPE-1 DOMAIN-CONTAINING PROTEIN"/>
    <property type="match status" value="1"/>
</dbReference>
<keyword evidence="6" id="KW-1185">Reference proteome</keyword>
<protein>
    <recommendedName>
        <fullName evidence="2">Cupin type-2 domain-containing protein</fullName>
    </recommendedName>
</protein>
<name>A0A2N5GH63_9BACI</name>
<evidence type="ECO:0000313" key="3">
    <source>
        <dbReference type="EMBL" id="PLR80109.1"/>
    </source>
</evidence>
<sequence length="166" mass="18278">MQTQVRSFILKDDGEIPNNPELPVIVYEGIFRDNPNGIEATFNRYNWSGNWTGGVYDYHHYHSNTHEVLGVKTGKATILVGGDQGERLELNAGDVVVLPAGTGHKKIESSDDFEVVGAYPAGAGYDLRQRDPGLRAQSLAEIRNVPVPETDPVYGDSGPLLEKWNK</sequence>
<dbReference type="EMBL" id="PGVA01000058">
    <property type="protein sequence ID" value="PLR80109.1"/>
    <property type="molecule type" value="Genomic_DNA"/>
</dbReference>
<dbReference type="PIRSF" id="PIRSF019307">
    <property type="entry name" value="UCP019307"/>
    <property type="match status" value="1"/>
</dbReference>
<dbReference type="PANTHER" id="PTHR36448">
    <property type="entry name" value="BLR7373 PROTEIN"/>
    <property type="match status" value="1"/>
</dbReference>
<dbReference type="Gene3D" id="2.60.120.10">
    <property type="entry name" value="Jelly Rolls"/>
    <property type="match status" value="1"/>
</dbReference>
<gene>
    <name evidence="3" type="ORF">CU635_19520</name>
    <name evidence="4" type="ORF">CVD25_19160</name>
</gene>
<evidence type="ECO:0000313" key="6">
    <source>
        <dbReference type="Proteomes" id="UP000235114"/>
    </source>
</evidence>
<evidence type="ECO:0000313" key="5">
    <source>
        <dbReference type="Proteomes" id="UP000234951"/>
    </source>
</evidence>
<feature type="region of interest" description="Disordered" evidence="1">
    <location>
        <begin position="147"/>
        <end position="166"/>
    </location>
</feature>
<dbReference type="RefSeq" id="WP_101579051.1">
    <property type="nucleotide sequence ID" value="NZ_PGVA01000058.1"/>
</dbReference>
<accession>A0A2N5GH63</accession>
<feature type="domain" description="Cupin type-2" evidence="2">
    <location>
        <begin position="53"/>
        <end position="107"/>
    </location>
</feature>
<comment type="caution">
    <text evidence="3">The sequence shown here is derived from an EMBL/GenBank/DDBJ whole genome shotgun (WGS) entry which is preliminary data.</text>
</comment>
<dbReference type="Proteomes" id="UP000235114">
    <property type="component" value="Unassembled WGS sequence"/>
</dbReference>
<dbReference type="InterPro" id="IPR014710">
    <property type="entry name" value="RmlC-like_jellyroll"/>
</dbReference>
<dbReference type="InterPro" id="IPR014500">
    <property type="entry name" value="UCP019307_cupin"/>
</dbReference>
<proteinExistence type="predicted"/>
<dbReference type="Pfam" id="PF07883">
    <property type="entry name" value="Cupin_2"/>
    <property type="match status" value="1"/>
</dbReference>
<dbReference type="CDD" id="cd02219">
    <property type="entry name" value="cupin_YjlB-like"/>
    <property type="match status" value="1"/>
</dbReference>